<keyword evidence="1" id="KW-1185">Reference proteome</keyword>
<name>A0A915JQY6_ROMCU</name>
<proteinExistence type="predicted"/>
<dbReference type="WBParaSite" id="nRc.2.0.1.t28680-RA">
    <property type="protein sequence ID" value="nRc.2.0.1.t28680-RA"/>
    <property type="gene ID" value="nRc.2.0.1.g28680"/>
</dbReference>
<protein>
    <submittedName>
        <fullName evidence="2">Uncharacterized protein</fullName>
    </submittedName>
</protein>
<reference evidence="2" key="1">
    <citation type="submission" date="2022-11" db="UniProtKB">
        <authorList>
            <consortium name="WormBaseParasite"/>
        </authorList>
    </citation>
    <scope>IDENTIFICATION</scope>
</reference>
<sequence length="87" mass="10297">MLDWLNPDYIRRMVEINKRTMNDISELLKLEYPDKIGLSLRNLKEFCKRHNIHKRMPLSSEELNYHVATAVCEKCNCIFICSVLGKL</sequence>
<accession>A0A915JQY6</accession>
<organism evidence="1 2">
    <name type="scientific">Romanomermis culicivorax</name>
    <name type="common">Nematode worm</name>
    <dbReference type="NCBI Taxonomy" id="13658"/>
    <lineage>
        <taxon>Eukaryota</taxon>
        <taxon>Metazoa</taxon>
        <taxon>Ecdysozoa</taxon>
        <taxon>Nematoda</taxon>
        <taxon>Enoplea</taxon>
        <taxon>Dorylaimia</taxon>
        <taxon>Mermithida</taxon>
        <taxon>Mermithoidea</taxon>
        <taxon>Mermithidae</taxon>
        <taxon>Romanomermis</taxon>
    </lineage>
</organism>
<dbReference type="Proteomes" id="UP000887565">
    <property type="component" value="Unplaced"/>
</dbReference>
<evidence type="ECO:0000313" key="2">
    <source>
        <dbReference type="WBParaSite" id="nRc.2.0.1.t28680-RA"/>
    </source>
</evidence>
<dbReference type="AlphaFoldDB" id="A0A915JQY6"/>
<evidence type="ECO:0000313" key="1">
    <source>
        <dbReference type="Proteomes" id="UP000887565"/>
    </source>
</evidence>